<dbReference type="InterPro" id="IPR018193">
    <property type="entry name" value="Glyc_kinase_flavodox-like_fold"/>
</dbReference>
<dbReference type="PANTHER" id="PTHR21599:SF0">
    <property type="entry name" value="GLYCERATE KINASE"/>
    <property type="match status" value="1"/>
</dbReference>
<dbReference type="GO" id="GO:0008887">
    <property type="term" value="F:glycerate kinase activity"/>
    <property type="evidence" value="ECO:0007669"/>
    <property type="project" value="UniProtKB-UniRule"/>
</dbReference>
<keyword evidence="2 4" id="KW-0808">Transferase</keyword>
<evidence type="ECO:0000256" key="2">
    <source>
        <dbReference type="ARBA" id="ARBA00022679"/>
    </source>
</evidence>
<dbReference type="InterPro" id="IPR018197">
    <property type="entry name" value="Glycerate_kinase_RE-like"/>
</dbReference>
<dbReference type="PANTHER" id="PTHR21599">
    <property type="entry name" value="GLYCERATE KINASE"/>
    <property type="match status" value="1"/>
</dbReference>
<dbReference type="EMBL" id="MWBQ01000013">
    <property type="protein sequence ID" value="OQA61632.1"/>
    <property type="molecule type" value="Genomic_DNA"/>
</dbReference>
<protein>
    <submittedName>
        <fullName evidence="5">Glycerate 2-kinase</fullName>
        <ecNumber evidence="5">2.7.1.165</ecNumber>
    </submittedName>
</protein>
<comment type="similarity">
    <text evidence="1 4">Belongs to the glycerate kinase type-1 family.</text>
</comment>
<dbReference type="Gene3D" id="3.90.1510.10">
    <property type="entry name" value="Glycerate kinase, domain 2"/>
    <property type="match status" value="1"/>
</dbReference>
<dbReference type="PIRSF" id="PIRSF006078">
    <property type="entry name" value="GlxK"/>
    <property type="match status" value="1"/>
</dbReference>
<keyword evidence="3 4" id="KW-0418">Kinase</keyword>
<dbReference type="AlphaFoldDB" id="A0A1V5T5W9"/>
<dbReference type="Proteomes" id="UP000485569">
    <property type="component" value="Unassembled WGS sequence"/>
</dbReference>
<gene>
    <name evidence="5" type="primary">garK</name>
    <name evidence="5" type="ORF">BWY41_00043</name>
</gene>
<dbReference type="GO" id="GO:0043798">
    <property type="term" value="F:glycerate 2-kinase activity"/>
    <property type="evidence" value="ECO:0007669"/>
    <property type="project" value="UniProtKB-EC"/>
</dbReference>
<dbReference type="InterPro" id="IPR036129">
    <property type="entry name" value="Glycerate_kinase_sf"/>
</dbReference>
<reference evidence="5" key="1">
    <citation type="submission" date="2017-02" db="EMBL/GenBank/DDBJ databases">
        <title>Delving into the versatile metabolic prowess of the omnipresent phylum Bacteroidetes.</title>
        <authorList>
            <person name="Nobu M.K."/>
            <person name="Mei R."/>
            <person name="Narihiro T."/>
            <person name="Kuroda K."/>
            <person name="Liu W.-T."/>
        </authorList>
    </citation>
    <scope>NUCLEOTIDE SEQUENCE</scope>
    <source>
        <strain evidence="5">ADurb.Bin276</strain>
    </source>
</reference>
<dbReference type="GO" id="GO:0031388">
    <property type="term" value="P:organic acid phosphorylation"/>
    <property type="evidence" value="ECO:0007669"/>
    <property type="project" value="UniProtKB-UniRule"/>
</dbReference>
<proteinExistence type="inferred from homology"/>
<dbReference type="Gene3D" id="3.40.50.10350">
    <property type="entry name" value="Glycerate kinase, domain 1"/>
    <property type="match status" value="1"/>
</dbReference>
<evidence type="ECO:0000256" key="1">
    <source>
        <dbReference type="ARBA" id="ARBA00006284"/>
    </source>
</evidence>
<dbReference type="InterPro" id="IPR004381">
    <property type="entry name" value="Glycerate_kinase"/>
</dbReference>
<organism evidence="5">
    <name type="scientific">Candidatus Atribacter allofermentans</name>
    <dbReference type="NCBI Taxonomy" id="1852833"/>
    <lineage>
        <taxon>Bacteria</taxon>
        <taxon>Pseudomonadati</taxon>
        <taxon>Atribacterota</taxon>
        <taxon>Atribacteria</taxon>
        <taxon>Atribacterales</taxon>
        <taxon>Atribacteraceae</taxon>
        <taxon>Atribacter</taxon>
    </lineage>
</organism>
<comment type="caution">
    <text evidence="5">The sequence shown here is derived from an EMBL/GenBank/DDBJ whole genome shotgun (WGS) entry which is preliminary data.</text>
</comment>
<dbReference type="SUPFAM" id="SSF110738">
    <property type="entry name" value="Glycerate kinase I"/>
    <property type="match status" value="1"/>
</dbReference>
<dbReference type="NCBIfam" id="TIGR00045">
    <property type="entry name" value="glycerate kinase"/>
    <property type="match status" value="1"/>
</dbReference>
<evidence type="ECO:0000256" key="4">
    <source>
        <dbReference type="PIRNR" id="PIRNR006078"/>
    </source>
</evidence>
<dbReference type="Pfam" id="PF02595">
    <property type="entry name" value="Gly_kinase"/>
    <property type="match status" value="1"/>
</dbReference>
<name>A0A1V5T5W9_9BACT</name>
<dbReference type="EC" id="2.7.1.165" evidence="5"/>
<evidence type="ECO:0000256" key="3">
    <source>
        <dbReference type="ARBA" id="ARBA00022777"/>
    </source>
</evidence>
<evidence type="ECO:0000313" key="5">
    <source>
        <dbReference type="EMBL" id="OQA61632.1"/>
    </source>
</evidence>
<accession>A0A1V5T5W9</accession>
<sequence length="382" mass="41189">MKILLCPDSFKGSLSSYEVCHAIKKGFLRCTHDVEIVEKPVADGGEGTIEALYYGLGGRLIKTEITGPLWEKVNAQYLILDDQKTAIIEMAQAAGLTLVPIQKRNPRYTTTFGVGELVNDAVKNGCKKVIVAIGGSATNDGGMGALAALGVKFYDENQKLLPGMGENLPKVQAIDTEGAEKAMNEVEILIASDVKNSLFGPEGAASVYAPQKGANEEDVLFLDKGLVHFSKMIKEKTGKEVDSIPGSGAAGGIGAGFCGFFNAQITSGIQLIMELLNFEEEITTSDLIISGEGKIDQQTLYGKVISGIYELCQRHNKPLMLLAGKIEEEAYSIYGDKVLALFSIVNGPINENEAFLKAEYLVENTSYNIAKLIYHNFWLASA</sequence>